<protein>
    <submittedName>
        <fullName evidence="1">Uncharacterized protein</fullName>
    </submittedName>
</protein>
<evidence type="ECO:0000313" key="1">
    <source>
        <dbReference type="EMBL" id="PKC05718.1"/>
    </source>
</evidence>
<organism evidence="1 4">
    <name type="scientific">Rhizophagus irregularis</name>
    <dbReference type="NCBI Taxonomy" id="588596"/>
    <lineage>
        <taxon>Eukaryota</taxon>
        <taxon>Fungi</taxon>
        <taxon>Fungi incertae sedis</taxon>
        <taxon>Mucoromycota</taxon>
        <taxon>Glomeromycotina</taxon>
        <taxon>Glomeromycetes</taxon>
        <taxon>Glomerales</taxon>
        <taxon>Glomeraceae</taxon>
        <taxon>Rhizophagus</taxon>
    </lineage>
</organism>
<dbReference type="AlphaFoldDB" id="A0A2I1F2W9"/>
<evidence type="ECO:0000313" key="4">
    <source>
        <dbReference type="Proteomes" id="UP000232722"/>
    </source>
</evidence>
<dbReference type="EMBL" id="LLXH01000996">
    <property type="protein sequence ID" value="PKC61377.1"/>
    <property type="molecule type" value="Genomic_DNA"/>
</dbReference>
<comment type="caution">
    <text evidence="1">The sequence shown here is derived from an EMBL/GenBank/DDBJ whole genome shotgun (WGS) entry which is preliminary data.</text>
</comment>
<evidence type="ECO:0000313" key="3">
    <source>
        <dbReference type="Proteomes" id="UP000232688"/>
    </source>
</evidence>
<reference evidence="1 4" key="2">
    <citation type="submission" date="2017-09" db="EMBL/GenBank/DDBJ databases">
        <title>Extensive intraspecific genome diversity in a model arbuscular mycorrhizal fungus.</title>
        <authorList>
            <person name="Chen E.C."/>
            <person name="Morin E."/>
            <person name="Beaudet D."/>
            <person name="Noel J."/>
            <person name="Ndikumana S."/>
            <person name="Charron P."/>
            <person name="St-Onge C."/>
            <person name="Giorgi J."/>
            <person name="Grigoriev I.V."/>
            <person name="Roux C."/>
            <person name="Martin F.M."/>
            <person name="Corradi N."/>
        </authorList>
    </citation>
    <scope>NUCLEOTIDE SEQUENCE [LARGE SCALE GENOMIC DNA]</scope>
    <source>
        <strain evidence="1 4">A5</strain>
    </source>
</reference>
<dbReference type="Proteomes" id="UP000232722">
    <property type="component" value="Unassembled WGS sequence"/>
</dbReference>
<sequence length="167" mass="18745">MGNNKKKSKQPQKQSIPVQEFVNSFTNAFAPLLVELLEGLCQDSDRALFVNNFLNSHIPEGDRVKPNIHTKKFVAENEWFSEQGVCSILSTARHKACQQLDHSTADPSTAEVHLNQKGDLAYQNIMPSTLNTIGNTVLPTIIQPESKSKNTFSHDKILDLLKEWDKS</sequence>
<dbReference type="Proteomes" id="UP000232688">
    <property type="component" value="Unassembled WGS sequence"/>
</dbReference>
<dbReference type="VEuPathDB" id="FungiDB:RhiirA1_466655"/>
<evidence type="ECO:0000313" key="2">
    <source>
        <dbReference type="EMBL" id="PKC61377.1"/>
    </source>
</evidence>
<accession>A0A2I1F2W9</accession>
<reference evidence="1 4" key="1">
    <citation type="submission" date="2016-04" db="EMBL/GenBank/DDBJ databases">
        <title>Genome analyses suggest a sexual origin of heterokaryosis in a supposedly ancient asexual fungus.</title>
        <authorList>
            <person name="Ropars J."/>
            <person name="Sedzielewska K."/>
            <person name="Noel J."/>
            <person name="Charron P."/>
            <person name="Farinelli L."/>
            <person name="Marton T."/>
            <person name="Kruger M."/>
            <person name="Pelin A."/>
            <person name="Brachmann A."/>
            <person name="Corradi N."/>
        </authorList>
    </citation>
    <scope>NUCLEOTIDE SEQUENCE [LARGE SCALE GENOMIC DNA]</scope>
    <source>
        <strain evidence="1 4">A5</strain>
    </source>
</reference>
<proteinExistence type="predicted"/>
<gene>
    <name evidence="2" type="ORF">RhiirA1_466655</name>
    <name evidence="1" type="ORF">RhiirA5_420566</name>
</gene>
<reference evidence="2 3" key="3">
    <citation type="submission" date="2017-10" db="EMBL/GenBank/DDBJ databases">
        <title>Extensive intraspecific genome diversity in a model arbuscular mycorrhizal fungus.</title>
        <authorList>
            <person name="Chen E.C.H."/>
            <person name="Morin E."/>
            <person name="Baudet D."/>
            <person name="Noel J."/>
            <person name="Ndikumana S."/>
            <person name="Charron P."/>
            <person name="St-Onge C."/>
            <person name="Giorgi J."/>
            <person name="Grigoriev I.V."/>
            <person name="Roux C."/>
            <person name="Martin F.M."/>
            <person name="Corradi N."/>
        </authorList>
    </citation>
    <scope>NUCLEOTIDE SEQUENCE [LARGE SCALE GENOMIC DNA]</scope>
    <source>
        <strain evidence="2 3">A1</strain>
    </source>
</reference>
<name>A0A2I1F2W9_9GLOM</name>
<dbReference type="EMBL" id="LLXJ01000843">
    <property type="protein sequence ID" value="PKC05718.1"/>
    <property type="molecule type" value="Genomic_DNA"/>
</dbReference>
<reference evidence="2 3" key="4">
    <citation type="submission" date="2017-10" db="EMBL/GenBank/DDBJ databases">
        <title>Genome analyses suggest a sexual origin of heterokaryosis in a supposedly ancient asexual fungus.</title>
        <authorList>
            <person name="Corradi N."/>
            <person name="Sedzielewska K."/>
            <person name="Noel J."/>
            <person name="Charron P."/>
            <person name="Farinelli L."/>
            <person name="Marton T."/>
            <person name="Kruger M."/>
            <person name="Pelin A."/>
            <person name="Brachmann A."/>
            <person name="Corradi N."/>
        </authorList>
    </citation>
    <scope>NUCLEOTIDE SEQUENCE [LARGE SCALE GENOMIC DNA]</scope>
    <source>
        <strain evidence="2 3">A1</strain>
    </source>
</reference>